<feature type="domain" description="Amidohydrolase 3" evidence="3">
    <location>
        <begin position="114"/>
        <end position="407"/>
    </location>
</feature>
<evidence type="ECO:0000259" key="3">
    <source>
        <dbReference type="Pfam" id="PF07969"/>
    </source>
</evidence>
<protein>
    <submittedName>
        <fullName evidence="4">Cytosine deaminase</fullName>
    </submittedName>
</protein>
<dbReference type="PANTHER" id="PTHR32027">
    <property type="entry name" value="CYTOSINE DEAMINASE"/>
    <property type="match status" value="1"/>
</dbReference>
<proteinExistence type="predicted"/>
<dbReference type="GO" id="GO:0016814">
    <property type="term" value="F:hydrolase activity, acting on carbon-nitrogen (but not peptide) bonds, in cyclic amidines"/>
    <property type="evidence" value="ECO:0007669"/>
    <property type="project" value="UniProtKB-ARBA"/>
</dbReference>
<dbReference type="GO" id="GO:0046872">
    <property type="term" value="F:metal ion binding"/>
    <property type="evidence" value="ECO:0007669"/>
    <property type="project" value="UniProtKB-KW"/>
</dbReference>
<dbReference type="Pfam" id="PF07969">
    <property type="entry name" value="Amidohydro_3"/>
    <property type="match status" value="1"/>
</dbReference>
<dbReference type="InterPro" id="IPR011059">
    <property type="entry name" value="Metal-dep_hydrolase_composite"/>
</dbReference>
<dbReference type="CDD" id="cd01293">
    <property type="entry name" value="Bact_CD"/>
    <property type="match status" value="1"/>
</dbReference>
<gene>
    <name evidence="4" type="ORF">E8P82_14595</name>
</gene>
<reference evidence="4 5" key="1">
    <citation type="submission" date="2019-04" db="EMBL/GenBank/DDBJ databases">
        <authorList>
            <person name="Liu Q."/>
            <person name="Xin Y.-H."/>
        </authorList>
    </citation>
    <scope>NUCLEOTIDE SEQUENCE [LARGE SCALE GENOMIC DNA]</scope>
    <source>
        <strain evidence="4 5">AM23</strain>
    </source>
</reference>
<sequence>MDIINATLKGREGHWDIRIDDGVFGAIVPAGQRASDTSDADRSERFDAAGRLVVAPFVDAHIHLDYAGTEGLTRRNDSGTLFEATQIRAEQKERGLITFDRVYDNALSAARLAVSKGTGFIRSQVDTTEDDLTSLKALLQLREDVKDWVQIQIVAFPQNTVLSYPNGRELLEQAVAMGADAVGGVPHLEATREDGVASLEYIFDLAEKYGVAIDVHCDEIDDKQSGFIEVMAALASQRRLDVSVTASHAVAMAYYAEGYMAKLVPNLLAADIHFAICPTENLHLQGRDMVPAPRGVAPIKRLTDAGLNVAFGQDSIADPFYPVGEGNLLRILEAGLHVGHMLSGRHLDQALDFITTHGAKNLGIEDHYGIEEGKPAHCIVLDCTTDQEAVQHQAAVLCSVRHGRTVFTRRPESYETRMDGFAAP</sequence>
<dbReference type="InterPro" id="IPR032466">
    <property type="entry name" value="Metal_Hydrolase"/>
</dbReference>
<dbReference type="SUPFAM" id="SSF51556">
    <property type="entry name" value="Metallo-dependent hydrolases"/>
    <property type="match status" value="1"/>
</dbReference>
<dbReference type="Proteomes" id="UP000305233">
    <property type="component" value="Unassembled WGS sequence"/>
</dbReference>
<accession>A0A4S5E016</accession>
<organism evidence="4 5">
    <name type="scientific">Arthrobacter echini</name>
    <dbReference type="NCBI Taxonomy" id="1529066"/>
    <lineage>
        <taxon>Bacteria</taxon>
        <taxon>Bacillati</taxon>
        <taxon>Actinomycetota</taxon>
        <taxon>Actinomycetes</taxon>
        <taxon>Micrococcales</taxon>
        <taxon>Micrococcaceae</taxon>
        <taxon>Arthrobacter</taxon>
    </lineage>
</organism>
<dbReference type="SUPFAM" id="SSF51338">
    <property type="entry name" value="Composite domain of metallo-dependent hydrolases"/>
    <property type="match status" value="1"/>
</dbReference>
<evidence type="ECO:0000256" key="2">
    <source>
        <dbReference type="ARBA" id="ARBA00022801"/>
    </source>
</evidence>
<dbReference type="Gene3D" id="3.20.20.140">
    <property type="entry name" value="Metal-dependent hydrolases"/>
    <property type="match status" value="1"/>
</dbReference>
<name>A0A4S5E016_9MICC</name>
<keyword evidence="1" id="KW-0479">Metal-binding</keyword>
<dbReference type="FunFam" id="3.20.20.140:FF:000019">
    <property type="entry name" value="Cytosine deaminase"/>
    <property type="match status" value="1"/>
</dbReference>
<dbReference type="PANTHER" id="PTHR32027:SF0">
    <property type="entry name" value="CYTOSINE DEAMINASE"/>
    <property type="match status" value="1"/>
</dbReference>
<keyword evidence="2" id="KW-0378">Hydrolase</keyword>
<dbReference type="AlphaFoldDB" id="A0A4S5E016"/>
<dbReference type="OrthoDB" id="3366604at2"/>
<dbReference type="Gene3D" id="2.30.40.10">
    <property type="entry name" value="Urease, subunit C, domain 1"/>
    <property type="match status" value="1"/>
</dbReference>
<dbReference type="InterPro" id="IPR013108">
    <property type="entry name" value="Amidohydro_3"/>
</dbReference>
<dbReference type="InterPro" id="IPR052349">
    <property type="entry name" value="Metallo-hydrolase_Enzymes"/>
</dbReference>
<dbReference type="GO" id="GO:0019239">
    <property type="term" value="F:deaminase activity"/>
    <property type="evidence" value="ECO:0007669"/>
    <property type="project" value="UniProtKB-ARBA"/>
</dbReference>
<evidence type="ECO:0000256" key="1">
    <source>
        <dbReference type="ARBA" id="ARBA00022723"/>
    </source>
</evidence>
<comment type="caution">
    <text evidence="4">The sequence shown here is derived from an EMBL/GenBank/DDBJ whole genome shotgun (WGS) entry which is preliminary data.</text>
</comment>
<dbReference type="EMBL" id="SSWH01000022">
    <property type="protein sequence ID" value="THJ64636.1"/>
    <property type="molecule type" value="Genomic_DNA"/>
</dbReference>
<evidence type="ECO:0000313" key="5">
    <source>
        <dbReference type="Proteomes" id="UP000305233"/>
    </source>
</evidence>
<dbReference type="RefSeq" id="WP_136455780.1">
    <property type="nucleotide sequence ID" value="NZ_SSWH01000022.1"/>
</dbReference>
<evidence type="ECO:0000313" key="4">
    <source>
        <dbReference type="EMBL" id="THJ64636.1"/>
    </source>
</evidence>
<keyword evidence="5" id="KW-1185">Reference proteome</keyword>